<dbReference type="Proteomes" id="UP000271227">
    <property type="component" value="Unassembled WGS sequence"/>
</dbReference>
<dbReference type="GO" id="GO:0005886">
    <property type="term" value="C:plasma membrane"/>
    <property type="evidence" value="ECO:0007669"/>
    <property type="project" value="UniProtKB-SubCell"/>
</dbReference>
<keyword evidence="11" id="KW-1185">Reference proteome</keyword>
<dbReference type="RefSeq" id="WP_121937950.1">
    <property type="nucleotide sequence ID" value="NZ_REFR01000010.1"/>
</dbReference>
<proteinExistence type="inferred from homology"/>
<evidence type="ECO:0000313" key="10">
    <source>
        <dbReference type="EMBL" id="RMB08598.1"/>
    </source>
</evidence>
<sequence length="372" mass="39269">MNRWYAVGALVVVGAVLYLTRGILLPFVAGMALSYFLDPLTDRLEARGLARGVAAAFVIGFFSLVFVGILVALAPTILSQFERLIAVLPETLAGLRPWLNETIADLSARFGFSIAAEAESVLGTYGGEILARARDAVLGLLQSGLALFNLLSLMLITPVVAFYLLRDWDHMIARLDSWLPVEQAAAIRQIFRDIDSALSGFVRGQIIVCLCMAVLYGTGWTLIGLNFALILGLVAGVLAFVPFLGALTASVLALTMGVAQWGLDPLKLVLVFLIHVIVQNIEGSFLTPRLVGSRVGLHPVWVLFAVFAGGEVMGLVGVLIAVPLAAAIAVFVRFAVGQYQSVNVVTASSSPADEASAQTPVSSSGKAEGGGS</sequence>
<keyword evidence="3" id="KW-0813">Transport</keyword>
<comment type="subcellular location">
    <subcellularLocation>
        <location evidence="1">Cell membrane</location>
        <topology evidence="1">Multi-pass membrane protein</topology>
    </subcellularLocation>
</comment>
<name>A0A3M0CG70_9PROT</name>
<comment type="similarity">
    <text evidence="2">Belongs to the autoinducer-2 exporter (AI-2E) (TC 2.A.86) family.</text>
</comment>
<feature type="transmembrane region" description="Helical" evidence="9">
    <location>
        <begin position="145"/>
        <end position="165"/>
    </location>
</feature>
<dbReference type="AlphaFoldDB" id="A0A3M0CG70"/>
<keyword evidence="5 9" id="KW-0812">Transmembrane</keyword>
<feature type="transmembrane region" description="Helical" evidence="9">
    <location>
        <begin position="6"/>
        <end position="37"/>
    </location>
</feature>
<reference evidence="10 11" key="1">
    <citation type="submission" date="2018-10" db="EMBL/GenBank/DDBJ databases">
        <title>Genomic Encyclopedia of Archaeal and Bacterial Type Strains, Phase II (KMG-II): from individual species to whole genera.</title>
        <authorList>
            <person name="Goeker M."/>
        </authorList>
    </citation>
    <scope>NUCLEOTIDE SEQUENCE [LARGE SCALE GENOMIC DNA]</scope>
    <source>
        <strain evidence="10 11">DSM 25217</strain>
    </source>
</reference>
<dbReference type="PANTHER" id="PTHR21716">
    <property type="entry name" value="TRANSMEMBRANE PROTEIN"/>
    <property type="match status" value="1"/>
</dbReference>
<evidence type="ECO:0000256" key="5">
    <source>
        <dbReference type="ARBA" id="ARBA00022692"/>
    </source>
</evidence>
<dbReference type="OrthoDB" id="5792512at2"/>
<evidence type="ECO:0000256" key="4">
    <source>
        <dbReference type="ARBA" id="ARBA00022475"/>
    </source>
</evidence>
<gene>
    <name evidence="10" type="ORF">BXY39_1233</name>
</gene>
<feature type="region of interest" description="Disordered" evidence="8">
    <location>
        <begin position="349"/>
        <end position="372"/>
    </location>
</feature>
<feature type="compositionally biased region" description="Polar residues" evidence="8">
    <location>
        <begin position="349"/>
        <end position="365"/>
    </location>
</feature>
<comment type="caution">
    <text evidence="10">The sequence shown here is derived from an EMBL/GenBank/DDBJ whole genome shotgun (WGS) entry which is preliminary data.</text>
</comment>
<evidence type="ECO:0000313" key="11">
    <source>
        <dbReference type="Proteomes" id="UP000271227"/>
    </source>
</evidence>
<feature type="transmembrane region" description="Helical" evidence="9">
    <location>
        <begin position="201"/>
        <end position="223"/>
    </location>
</feature>
<dbReference type="EMBL" id="REFR01000010">
    <property type="protein sequence ID" value="RMB08598.1"/>
    <property type="molecule type" value="Genomic_DNA"/>
</dbReference>
<keyword evidence="4" id="KW-1003">Cell membrane</keyword>
<evidence type="ECO:0000256" key="6">
    <source>
        <dbReference type="ARBA" id="ARBA00022989"/>
    </source>
</evidence>
<dbReference type="InParanoid" id="A0A3M0CG70"/>
<keyword evidence="6 9" id="KW-1133">Transmembrane helix</keyword>
<evidence type="ECO:0000256" key="8">
    <source>
        <dbReference type="SAM" id="MobiDB-lite"/>
    </source>
</evidence>
<feature type="transmembrane region" description="Helical" evidence="9">
    <location>
        <begin position="49"/>
        <end position="74"/>
    </location>
</feature>
<organism evidence="10 11">
    <name type="scientific">Eilatimonas milleporae</name>
    <dbReference type="NCBI Taxonomy" id="911205"/>
    <lineage>
        <taxon>Bacteria</taxon>
        <taxon>Pseudomonadati</taxon>
        <taxon>Pseudomonadota</taxon>
        <taxon>Alphaproteobacteria</taxon>
        <taxon>Kordiimonadales</taxon>
        <taxon>Kordiimonadaceae</taxon>
        <taxon>Eilatimonas</taxon>
    </lineage>
</organism>
<evidence type="ECO:0000256" key="2">
    <source>
        <dbReference type="ARBA" id="ARBA00009773"/>
    </source>
</evidence>
<feature type="transmembrane region" description="Helical" evidence="9">
    <location>
        <begin position="229"/>
        <end position="254"/>
    </location>
</feature>
<accession>A0A3M0CG70</accession>
<dbReference type="PANTHER" id="PTHR21716:SF53">
    <property type="entry name" value="PERMEASE PERM-RELATED"/>
    <property type="match status" value="1"/>
</dbReference>
<keyword evidence="7 9" id="KW-0472">Membrane</keyword>
<feature type="transmembrane region" description="Helical" evidence="9">
    <location>
        <begin position="301"/>
        <end position="332"/>
    </location>
</feature>
<dbReference type="InterPro" id="IPR002549">
    <property type="entry name" value="AI-2E-like"/>
</dbReference>
<dbReference type="Pfam" id="PF01594">
    <property type="entry name" value="AI-2E_transport"/>
    <property type="match status" value="1"/>
</dbReference>
<evidence type="ECO:0000256" key="1">
    <source>
        <dbReference type="ARBA" id="ARBA00004651"/>
    </source>
</evidence>
<protein>
    <submittedName>
        <fullName evidence="10">Putative PurR-regulated permease PerM</fullName>
    </submittedName>
</protein>
<evidence type="ECO:0000256" key="7">
    <source>
        <dbReference type="ARBA" id="ARBA00023136"/>
    </source>
</evidence>
<feature type="transmembrane region" description="Helical" evidence="9">
    <location>
        <begin position="261"/>
        <end position="281"/>
    </location>
</feature>
<evidence type="ECO:0000256" key="9">
    <source>
        <dbReference type="SAM" id="Phobius"/>
    </source>
</evidence>
<evidence type="ECO:0000256" key="3">
    <source>
        <dbReference type="ARBA" id="ARBA00022448"/>
    </source>
</evidence>